<dbReference type="OrthoDB" id="10068888at2759"/>
<dbReference type="EMBL" id="CAJFDH010000001">
    <property type="protein sequence ID" value="CAD5205466.1"/>
    <property type="molecule type" value="Genomic_DNA"/>
</dbReference>
<dbReference type="CDD" id="cd00086">
    <property type="entry name" value="homeodomain"/>
    <property type="match status" value="1"/>
</dbReference>
<dbReference type="SMART" id="SM01109">
    <property type="entry name" value="CUT"/>
    <property type="match status" value="1"/>
</dbReference>
<evidence type="ECO:0000256" key="1">
    <source>
        <dbReference type="ARBA" id="ARBA00004123"/>
    </source>
</evidence>
<evidence type="ECO:0000256" key="7">
    <source>
        <dbReference type="ARBA" id="ARBA00023242"/>
    </source>
</evidence>
<dbReference type="EMBL" id="CAJFCW020000001">
    <property type="protein sequence ID" value="CAG9077551.1"/>
    <property type="molecule type" value="Genomic_DNA"/>
</dbReference>
<dbReference type="Pfam" id="PF00046">
    <property type="entry name" value="Homeodomain"/>
    <property type="match status" value="1"/>
</dbReference>
<evidence type="ECO:0000256" key="4">
    <source>
        <dbReference type="ARBA" id="ARBA00023125"/>
    </source>
</evidence>
<protein>
    <recommendedName>
        <fullName evidence="10">One cut domain family member</fullName>
    </recommendedName>
</protein>
<dbReference type="Proteomes" id="UP000783686">
    <property type="component" value="Unassembled WGS sequence"/>
</dbReference>
<dbReference type="InterPro" id="IPR001356">
    <property type="entry name" value="HD"/>
</dbReference>
<dbReference type="Gene3D" id="1.10.10.60">
    <property type="entry name" value="Homeodomain-like"/>
    <property type="match status" value="1"/>
</dbReference>
<gene>
    <name evidence="14" type="ORF">BOKJ2_LOCUS150</name>
</gene>
<proteinExistence type="inferred from homology"/>
<dbReference type="PROSITE" id="PS51042">
    <property type="entry name" value="CUT"/>
    <property type="match status" value="1"/>
</dbReference>
<evidence type="ECO:0000256" key="5">
    <source>
        <dbReference type="ARBA" id="ARBA00023155"/>
    </source>
</evidence>
<dbReference type="PANTHER" id="PTHR14057:SF47">
    <property type="entry name" value="HOMEOBOX PROTEIN ONECUT"/>
    <property type="match status" value="1"/>
</dbReference>
<keyword evidence="7 8" id="KW-0539">Nucleus</keyword>
<dbReference type="AlphaFoldDB" id="A0A811JQB8"/>
<dbReference type="SMART" id="SM00389">
    <property type="entry name" value="HOX"/>
    <property type="match status" value="1"/>
</dbReference>
<dbReference type="PROSITE" id="PS50071">
    <property type="entry name" value="HOMEOBOX_2"/>
    <property type="match status" value="1"/>
</dbReference>
<dbReference type="InterPro" id="IPR010982">
    <property type="entry name" value="Lambda_DNA-bd_dom_sf"/>
</dbReference>
<dbReference type="GO" id="GO:0000981">
    <property type="term" value="F:DNA-binding transcription factor activity, RNA polymerase II-specific"/>
    <property type="evidence" value="ECO:0007669"/>
    <property type="project" value="TreeGrafter"/>
</dbReference>
<evidence type="ECO:0000259" key="13">
    <source>
        <dbReference type="PROSITE" id="PS51042"/>
    </source>
</evidence>
<keyword evidence="4 8" id="KW-0238">DNA-binding</keyword>
<dbReference type="FunFam" id="1.10.10.60:FF:000054">
    <property type="entry name" value="One cut domain family member"/>
    <property type="match status" value="1"/>
</dbReference>
<dbReference type="InterPro" id="IPR003350">
    <property type="entry name" value="CUT_dom"/>
</dbReference>
<evidence type="ECO:0000256" key="6">
    <source>
        <dbReference type="ARBA" id="ARBA00023163"/>
    </source>
</evidence>
<accession>A0A811JQB8</accession>
<dbReference type="InterPro" id="IPR009057">
    <property type="entry name" value="Homeodomain-like_sf"/>
</dbReference>
<comment type="subcellular location">
    <subcellularLocation>
        <location evidence="1 8 9">Nucleus</location>
    </subcellularLocation>
</comment>
<dbReference type="PANTHER" id="PTHR14057">
    <property type="entry name" value="TRANSCRIPTION FACTOR ONECUT"/>
    <property type="match status" value="1"/>
</dbReference>
<evidence type="ECO:0000256" key="9">
    <source>
        <dbReference type="RuleBase" id="RU000682"/>
    </source>
</evidence>
<dbReference type="SUPFAM" id="SSF46689">
    <property type="entry name" value="Homeodomain-like"/>
    <property type="match status" value="1"/>
</dbReference>
<organism evidence="14 15">
    <name type="scientific">Bursaphelenchus okinawaensis</name>
    <dbReference type="NCBI Taxonomy" id="465554"/>
    <lineage>
        <taxon>Eukaryota</taxon>
        <taxon>Metazoa</taxon>
        <taxon>Ecdysozoa</taxon>
        <taxon>Nematoda</taxon>
        <taxon>Chromadorea</taxon>
        <taxon>Rhabditida</taxon>
        <taxon>Tylenchina</taxon>
        <taxon>Tylenchomorpha</taxon>
        <taxon>Aphelenchoidea</taxon>
        <taxon>Aphelenchoididae</taxon>
        <taxon>Bursaphelenchus</taxon>
    </lineage>
</organism>
<evidence type="ECO:0000256" key="10">
    <source>
        <dbReference type="RuleBase" id="RU361129"/>
    </source>
</evidence>
<comment type="caution">
    <text evidence="14">The sequence shown here is derived from an EMBL/GenBank/DDBJ whole genome shotgun (WGS) entry which is preliminary data.</text>
</comment>
<feature type="region of interest" description="Disordered" evidence="11">
    <location>
        <begin position="104"/>
        <end position="124"/>
    </location>
</feature>
<sequence length="324" mass="37628">MAKLIKTEPDKDDFLQYEEEPMDTVMTDILPWPLREAEEYIDVENMGDDMLYDHPTHIIIYEHENDPISFDAPVVPNRTLYLQRNRQKRKSSVDEFTEYTIEPVHYSSTGPSTSASSSNTSTTSKMLNPYDDDIYIDTTQLAKDITTELKHRCIPQTVFAEKVIDRSQGTLSDLLRNPKPWEELKAGRDTYRRMFSWLNLPLGQRLATVGMSEASSAKAKASKYSSNDAGRKPRAVIPKKSRFVFTEIQKRTLHAIFRETQRPSREMQHTIAQHLSLETTTVSNFFMNARRRQKYQPDWARKMGFESEDEVVKIKLDSNDEEEE</sequence>
<feature type="compositionally biased region" description="Low complexity" evidence="11">
    <location>
        <begin position="107"/>
        <end position="124"/>
    </location>
</feature>
<reference evidence="14" key="1">
    <citation type="submission" date="2020-09" db="EMBL/GenBank/DDBJ databases">
        <authorList>
            <person name="Kikuchi T."/>
        </authorList>
    </citation>
    <scope>NUCLEOTIDE SEQUENCE</scope>
    <source>
        <strain evidence="14">SH1</strain>
    </source>
</reference>
<dbReference type="Pfam" id="PF02376">
    <property type="entry name" value="CUT"/>
    <property type="match status" value="1"/>
</dbReference>
<evidence type="ECO:0000313" key="14">
    <source>
        <dbReference type="EMBL" id="CAD5205466.1"/>
    </source>
</evidence>
<feature type="DNA-binding region" description="Homeobox" evidence="8">
    <location>
        <begin position="238"/>
        <end position="297"/>
    </location>
</feature>
<evidence type="ECO:0000313" key="15">
    <source>
        <dbReference type="Proteomes" id="UP000614601"/>
    </source>
</evidence>
<feature type="domain" description="CUT" evidence="13">
    <location>
        <begin position="127"/>
        <end position="213"/>
    </location>
</feature>
<evidence type="ECO:0000256" key="11">
    <source>
        <dbReference type="SAM" id="MobiDB-lite"/>
    </source>
</evidence>
<dbReference type="FunFam" id="1.10.260.40:FF:000005">
    <property type="entry name" value="One cut domain family member"/>
    <property type="match status" value="1"/>
</dbReference>
<keyword evidence="6 10" id="KW-0804">Transcription</keyword>
<dbReference type="GO" id="GO:0005634">
    <property type="term" value="C:nucleus"/>
    <property type="evidence" value="ECO:0007669"/>
    <property type="project" value="UniProtKB-SubCell"/>
</dbReference>
<dbReference type="InterPro" id="IPR051649">
    <property type="entry name" value="CUT_Homeobox"/>
</dbReference>
<keyword evidence="15" id="KW-1185">Reference proteome</keyword>
<evidence type="ECO:0000256" key="8">
    <source>
        <dbReference type="PROSITE-ProRule" id="PRU00108"/>
    </source>
</evidence>
<dbReference type="GO" id="GO:0000978">
    <property type="term" value="F:RNA polymerase II cis-regulatory region sequence-specific DNA binding"/>
    <property type="evidence" value="ECO:0007669"/>
    <property type="project" value="TreeGrafter"/>
</dbReference>
<dbReference type="Gene3D" id="1.10.260.40">
    <property type="entry name" value="lambda repressor-like DNA-binding domains"/>
    <property type="match status" value="1"/>
</dbReference>
<feature type="domain" description="Homeobox" evidence="12">
    <location>
        <begin position="236"/>
        <end position="296"/>
    </location>
</feature>
<dbReference type="SUPFAM" id="SSF47413">
    <property type="entry name" value="lambda repressor-like DNA-binding domains"/>
    <property type="match status" value="1"/>
</dbReference>
<name>A0A811JQB8_9BILA</name>
<comment type="similarity">
    <text evidence="2 10">Belongs to the CUT homeobox family.</text>
</comment>
<evidence type="ECO:0000259" key="12">
    <source>
        <dbReference type="PROSITE" id="PS50071"/>
    </source>
</evidence>
<evidence type="ECO:0000256" key="3">
    <source>
        <dbReference type="ARBA" id="ARBA00023015"/>
    </source>
</evidence>
<evidence type="ECO:0000256" key="2">
    <source>
        <dbReference type="ARBA" id="ARBA00008190"/>
    </source>
</evidence>
<dbReference type="Proteomes" id="UP000614601">
    <property type="component" value="Unassembled WGS sequence"/>
</dbReference>
<keyword evidence="3 10" id="KW-0805">Transcription regulation</keyword>
<keyword evidence="5 8" id="KW-0371">Homeobox</keyword>